<organism evidence="3 4">
    <name type="scientific">Nesterenkonia salmonea</name>
    <dbReference type="NCBI Taxonomy" id="1804987"/>
    <lineage>
        <taxon>Bacteria</taxon>
        <taxon>Bacillati</taxon>
        <taxon>Actinomycetota</taxon>
        <taxon>Actinomycetes</taxon>
        <taxon>Micrococcales</taxon>
        <taxon>Micrococcaceae</taxon>
        <taxon>Nesterenkonia</taxon>
    </lineage>
</organism>
<feature type="transmembrane region" description="Helical" evidence="1">
    <location>
        <begin position="107"/>
        <end position="124"/>
    </location>
</feature>
<keyword evidence="1" id="KW-0812">Transmembrane</keyword>
<evidence type="ECO:0000256" key="2">
    <source>
        <dbReference type="SAM" id="SignalP"/>
    </source>
</evidence>
<dbReference type="OrthoDB" id="9788974at2"/>
<reference evidence="3 4" key="1">
    <citation type="submission" date="2019-05" db="EMBL/GenBank/DDBJ databases">
        <title>Nesterenkonia sp. GY074 isolated from the Southern Atlantic Ocean.</title>
        <authorList>
            <person name="Zhang G."/>
        </authorList>
    </citation>
    <scope>NUCLEOTIDE SEQUENCE [LARGE SCALE GENOMIC DNA]</scope>
    <source>
        <strain evidence="3 4">GY074</strain>
    </source>
</reference>
<keyword evidence="2" id="KW-0732">Signal</keyword>
<dbReference type="RefSeq" id="WP_138253498.1">
    <property type="nucleotide sequence ID" value="NZ_VAVZ01000028.1"/>
</dbReference>
<accession>A0A5R9B9C6</accession>
<feature type="chain" id="PRO_5024311440" description="DoxX family membrane protein" evidence="2">
    <location>
        <begin position="29"/>
        <end position="128"/>
    </location>
</feature>
<dbReference type="PANTHER" id="PTHR36974">
    <property type="entry name" value="MEMBRANE PROTEIN-RELATED"/>
    <property type="match status" value="1"/>
</dbReference>
<name>A0A5R9B9C6_9MICC</name>
<feature type="transmembrane region" description="Helical" evidence="1">
    <location>
        <begin position="71"/>
        <end position="92"/>
    </location>
</feature>
<feature type="signal peptide" evidence="2">
    <location>
        <begin position="1"/>
        <end position="28"/>
    </location>
</feature>
<dbReference type="AlphaFoldDB" id="A0A5R9B9C6"/>
<sequence length="128" mass="13752">MSSCARTTGRVLLGSALTFAGISHLAWARDEFQAQVPESLPLDPDTTVLASGVAEIALGAALLASREHRPLVGNLTGAFFAAVFPGNIAQYVNRRDGFGLDTDRKRLVRLFFQPALIGLAVWSTRRPS</sequence>
<keyword evidence="4" id="KW-1185">Reference proteome</keyword>
<feature type="transmembrane region" description="Helical" evidence="1">
    <location>
        <begin position="47"/>
        <end position="64"/>
    </location>
</feature>
<proteinExistence type="predicted"/>
<keyword evidence="1" id="KW-0472">Membrane</keyword>
<gene>
    <name evidence="3" type="ORF">FEF26_10525</name>
</gene>
<evidence type="ECO:0000256" key="1">
    <source>
        <dbReference type="SAM" id="Phobius"/>
    </source>
</evidence>
<dbReference type="PANTHER" id="PTHR36974:SF1">
    <property type="entry name" value="DOXX FAMILY MEMBRANE PROTEIN"/>
    <property type="match status" value="1"/>
</dbReference>
<comment type="caution">
    <text evidence="3">The sequence shown here is derived from an EMBL/GenBank/DDBJ whole genome shotgun (WGS) entry which is preliminary data.</text>
</comment>
<dbReference type="EMBL" id="VAVZ01000028">
    <property type="protein sequence ID" value="TLP95199.1"/>
    <property type="molecule type" value="Genomic_DNA"/>
</dbReference>
<keyword evidence="1" id="KW-1133">Transmembrane helix</keyword>
<evidence type="ECO:0008006" key="5">
    <source>
        <dbReference type="Google" id="ProtNLM"/>
    </source>
</evidence>
<protein>
    <recommendedName>
        <fullName evidence="5">DoxX family membrane protein</fullName>
    </recommendedName>
</protein>
<evidence type="ECO:0000313" key="4">
    <source>
        <dbReference type="Proteomes" id="UP000310458"/>
    </source>
</evidence>
<dbReference type="Proteomes" id="UP000310458">
    <property type="component" value="Unassembled WGS sequence"/>
</dbReference>
<evidence type="ECO:0000313" key="3">
    <source>
        <dbReference type="EMBL" id="TLP95199.1"/>
    </source>
</evidence>